<comment type="caution">
    <text evidence="2">The sequence shown here is derived from an EMBL/GenBank/DDBJ whole genome shotgun (WGS) entry which is preliminary data.</text>
</comment>
<dbReference type="PROSITE" id="PS51186">
    <property type="entry name" value="GNAT"/>
    <property type="match status" value="1"/>
</dbReference>
<dbReference type="SUPFAM" id="SSF55729">
    <property type="entry name" value="Acyl-CoA N-acyltransferases (Nat)"/>
    <property type="match status" value="1"/>
</dbReference>
<protein>
    <submittedName>
        <fullName evidence="2">GNAT family N-acetyltransferase</fullName>
        <ecNumber evidence="2">2.3.-.-</ecNumber>
    </submittedName>
</protein>
<dbReference type="GO" id="GO:0016746">
    <property type="term" value="F:acyltransferase activity"/>
    <property type="evidence" value="ECO:0007669"/>
    <property type="project" value="UniProtKB-KW"/>
</dbReference>
<dbReference type="RefSeq" id="WP_082719778.1">
    <property type="nucleotide sequence ID" value="NZ_JBHSCR010000007.1"/>
</dbReference>
<dbReference type="PANTHER" id="PTHR43233:SF1">
    <property type="entry name" value="FAMILY N-ACETYLTRANSFERASE, PUTATIVE (AFU_ORTHOLOGUE AFUA_6G03350)-RELATED"/>
    <property type="match status" value="1"/>
</dbReference>
<evidence type="ECO:0000313" key="2">
    <source>
        <dbReference type="EMBL" id="MFC4348258.1"/>
    </source>
</evidence>
<dbReference type="PANTHER" id="PTHR43233">
    <property type="entry name" value="FAMILY N-ACETYLTRANSFERASE, PUTATIVE (AFU_ORTHOLOGUE AFUA_6G03350)-RELATED"/>
    <property type="match status" value="1"/>
</dbReference>
<accession>A0ABV8UC38</accession>
<organism evidence="2 3">
    <name type="scientific">Kordiimonas lipolytica</name>
    <dbReference type="NCBI Taxonomy" id="1662421"/>
    <lineage>
        <taxon>Bacteria</taxon>
        <taxon>Pseudomonadati</taxon>
        <taxon>Pseudomonadota</taxon>
        <taxon>Alphaproteobacteria</taxon>
        <taxon>Kordiimonadales</taxon>
        <taxon>Kordiimonadaceae</taxon>
        <taxon>Kordiimonas</taxon>
    </lineage>
</organism>
<dbReference type="CDD" id="cd04301">
    <property type="entry name" value="NAT_SF"/>
    <property type="match status" value="1"/>
</dbReference>
<dbReference type="InterPro" id="IPR000182">
    <property type="entry name" value="GNAT_dom"/>
</dbReference>
<sequence>MSDFCVKHDKLPYHICTNIIDFDFPKVHSWLSNAYWSQGIPMETVVKGFTNSLAFGLFHTDKGQVGCARMITDKATFAYLADVYIDESERGNGLGVWLMEVIMGHPELQGLRRIMLATADMHALYRKFGFSEPAKPDRLMEKLSPEIYKALYG</sequence>
<keyword evidence="2" id="KW-0808">Transferase</keyword>
<keyword evidence="3" id="KW-1185">Reference proteome</keyword>
<gene>
    <name evidence="2" type="ORF">ACFO5Q_10415</name>
</gene>
<feature type="domain" description="N-acetyltransferase" evidence="1">
    <location>
        <begin position="13"/>
        <end position="153"/>
    </location>
</feature>
<evidence type="ECO:0000313" key="3">
    <source>
        <dbReference type="Proteomes" id="UP001595776"/>
    </source>
</evidence>
<keyword evidence="2" id="KW-0012">Acyltransferase</keyword>
<evidence type="ECO:0000259" key="1">
    <source>
        <dbReference type="PROSITE" id="PS51186"/>
    </source>
</evidence>
<dbReference type="Proteomes" id="UP001595776">
    <property type="component" value="Unassembled WGS sequence"/>
</dbReference>
<dbReference type="EC" id="2.3.-.-" evidence="2"/>
<proteinExistence type="predicted"/>
<dbReference type="EMBL" id="JBHSCR010000007">
    <property type="protein sequence ID" value="MFC4348258.1"/>
    <property type="molecule type" value="Genomic_DNA"/>
</dbReference>
<dbReference type="Pfam" id="PF00583">
    <property type="entry name" value="Acetyltransf_1"/>
    <property type="match status" value="1"/>
</dbReference>
<dbReference type="Gene3D" id="3.40.630.30">
    <property type="match status" value="1"/>
</dbReference>
<dbReference type="InterPro" id="IPR016181">
    <property type="entry name" value="Acyl_CoA_acyltransferase"/>
</dbReference>
<reference evidence="3" key="1">
    <citation type="journal article" date="2019" name="Int. J. Syst. Evol. Microbiol.">
        <title>The Global Catalogue of Microorganisms (GCM) 10K type strain sequencing project: providing services to taxonomists for standard genome sequencing and annotation.</title>
        <authorList>
            <consortium name="The Broad Institute Genomics Platform"/>
            <consortium name="The Broad Institute Genome Sequencing Center for Infectious Disease"/>
            <person name="Wu L."/>
            <person name="Ma J."/>
        </authorList>
    </citation>
    <scope>NUCLEOTIDE SEQUENCE [LARGE SCALE GENOMIC DNA]</scope>
    <source>
        <strain evidence="3">CGMCC 1.15304</strain>
    </source>
</reference>
<name>A0ABV8UC38_9PROT</name>
<dbReference type="InterPro" id="IPR053144">
    <property type="entry name" value="Acetyltransferase_Butenolide"/>
</dbReference>